<proteinExistence type="predicted"/>
<reference evidence="2 3" key="1">
    <citation type="submission" date="2023-07" db="EMBL/GenBank/DDBJ databases">
        <title>Sorghum-associated microbial communities from plants grown in Nebraska, USA.</title>
        <authorList>
            <person name="Schachtman D."/>
        </authorList>
    </citation>
    <scope>NUCLEOTIDE SEQUENCE [LARGE SCALE GENOMIC DNA]</scope>
    <source>
        <strain evidence="2 3">584</strain>
    </source>
</reference>
<dbReference type="Pfam" id="PF00211">
    <property type="entry name" value="Guanylate_cyc"/>
    <property type="match status" value="1"/>
</dbReference>
<dbReference type="GO" id="GO:0004016">
    <property type="term" value="F:adenylate cyclase activity"/>
    <property type="evidence" value="ECO:0007669"/>
    <property type="project" value="UniProtKB-EC"/>
</dbReference>
<keyword evidence="2" id="KW-0456">Lyase</keyword>
<evidence type="ECO:0000313" key="3">
    <source>
        <dbReference type="Proteomes" id="UP001262410"/>
    </source>
</evidence>
<keyword evidence="3" id="KW-1185">Reference proteome</keyword>
<dbReference type="SUPFAM" id="SSF55073">
    <property type="entry name" value="Nucleotide cyclase"/>
    <property type="match status" value="1"/>
</dbReference>
<dbReference type="EMBL" id="JAVDPW010000010">
    <property type="protein sequence ID" value="MDR6293067.1"/>
    <property type="molecule type" value="Genomic_DNA"/>
</dbReference>
<dbReference type="SMART" id="SM00044">
    <property type="entry name" value="CYCc"/>
    <property type="match status" value="1"/>
</dbReference>
<dbReference type="PANTHER" id="PTHR43081">
    <property type="entry name" value="ADENYLATE CYCLASE, TERMINAL-DIFFERENTIATION SPECIFIC-RELATED"/>
    <property type="match status" value="1"/>
</dbReference>
<evidence type="ECO:0000313" key="2">
    <source>
        <dbReference type="EMBL" id="MDR6293067.1"/>
    </source>
</evidence>
<dbReference type="InterPro" id="IPR029787">
    <property type="entry name" value="Nucleotide_cyclase"/>
</dbReference>
<dbReference type="InterPro" id="IPR001054">
    <property type="entry name" value="A/G_cyclase"/>
</dbReference>
<evidence type="ECO:0000259" key="1">
    <source>
        <dbReference type="PROSITE" id="PS50125"/>
    </source>
</evidence>
<dbReference type="RefSeq" id="WP_309799702.1">
    <property type="nucleotide sequence ID" value="NZ_JAVDPW010000010.1"/>
</dbReference>
<dbReference type="EC" id="4.6.1.1" evidence="2"/>
<accession>A0ABU1JXQ5</accession>
<organism evidence="2 3">
    <name type="scientific">Inquilinus ginsengisoli</name>
    <dbReference type="NCBI Taxonomy" id="363840"/>
    <lineage>
        <taxon>Bacteria</taxon>
        <taxon>Pseudomonadati</taxon>
        <taxon>Pseudomonadota</taxon>
        <taxon>Alphaproteobacteria</taxon>
        <taxon>Rhodospirillales</taxon>
        <taxon>Rhodospirillaceae</taxon>
        <taxon>Inquilinus</taxon>
    </lineage>
</organism>
<sequence>MMSDPAEIIDWLLGPARTLPSPAPMLQELAGRLVRAGLPLWRLTFHLPQFHPLIGAATYEWRPKAAAVREIRFDRELAEGPGYRSSPIAVMHQTAGMVRRRLTGPGALVDFPVLEELRDEGAVDYVLLPMVFGTGRRTSGFGMVSDQPAGFDDAQIAFVERILPALSAVCEIMVDRQKTEHLLDTYVGHEAARRILDGEIVRGGAQSLEAVILFCDMRGFTARAEATPRDALLQLMNEYFTIIVGAIQTAGGEVLKFMGDGILAIFRIGDGEDTAEACARALIGALDAFAGLDAMNVRRRAEGLDEIRAGIALHFGEVIFGNIGAPDRLDFTVVGPEVNRAARIEQMTKLVGQRILTSARFAELCPVRLISVGTRRLRGVPRPQELFTPAAELRGEKIPDAA</sequence>
<dbReference type="CDD" id="cd07302">
    <property type="entry name" value="CHD"/>
    <property type="match status" value="1"/>
</dbReference>
<protein>
    <submittedName>
        <fullName evidence="2">Adenylate cyclase</fullName>
        <ecNumber evidence="2">4.6.1.1</ecNumber>
    </submittedName>
</protein>
<dbReference type="PROSITE" id="PS50125">
    <property type="entry name" value="GUANYLATE_CYCLASE_2"/>
    <property type="match status" value="1"/>
</dbReference>
<dbReference type="Gene3D" id="3.30.70.1230">
    <property type="entry name" value="Nucleotide cyclase"/>
    <property type="match status" value="1"/>
</dbReference>
<name>A0ABU1JXQ5_9PROT</name>
<feature type="domain" description="Guanylate cyclase" evidence="1">
    <location>
        <begin position="211"/>
        <end position="345"/>
    </location>
</feature>
<dbReference type="PANTHER" id="PTHR43081:SF11">
    <property type="entry name" value="BLR2264 PROTEIN"/>
    <property type="match status" value="1"/>
</dbReference>
<dbReference type="Proteomes" id="UP001262410">
    <property type="component" value="Unassembled WGS sequence"/>
</dbReference>
<dbReference type="InterPro" id="IPR050697">
    <property type="entry name" value="Adenylyl/Guanylyl_Cyclase_3/4"/>
</dbReference>
<gene>
    <name evidence="2" type="ORF">E9232_005612</name>
</gene>
<comment type="caution">
    <text evidence="2">The sequence shown here is derived from an EMBL/GenBank/DDBJ whole genome shotgun (WGS) entry which is preliminary data.</text>
</comment>